<organism evidence="1 2">
    <name type="scientific">Blepharisma stoltei</name>
    <dbReference type="NCBI Taxonomy" id="1481888"/>
    <lineage>
        <taxon>Eukaryota</taxon>
        <taxon>Sar</taxon>
        <taxon>Alveolata</taxon>
        <taxon>Ciliophora</taxon>
        <taxon>Postciliodesmatophora</taxon>
        <taxon>Heterotrichea</taxon>
        <taxon>Heterotrichida</taxon>
        <taxon>Blepharismidae</taxon>
        <taxon>Blepharisma</taxon>
    </lineage>
</organism>
<proteinExistence type="predicted"/>
<dbReference type="AlphaFoldDB" id="A0AAU9ITK6"/>
<dbReference type="EMBL" id="CAJZBQ010000016">
    <property type="protein sequence ID" value="CAG9316478.1"/>
    <property type="molecule type" value="Genomic_DNA"/>
</dbReference>
<accession>A0AAU9ITK6</accession>
<dbReference type="Proteomes" id="UP001162131">
    <property type="component" value="Unassembled WGS sequence"/>
</dbReference>
<evidence type="ECO:0000313" key="2">
    <source>
        <dbReference type="Proteomes" id="UP001162131"/>
    </source>
</evidence>
<evidence type="ECO:0000313" key="1">
    <source>
        <dbReference type="EMBL" id="CAG9316478.1"/>
    </source>
</evidence>
<sequence>MANSEESKIQSLTKILHIIWMGGPIPKKRLNNINKTGQGALTLYIMNGSIPICSKLIPSKTGICDQDWLRISTKKSFDIENLIEEALRKLNSKSGMSKF</sequence>
<gene>
    <name evidence="1" type="ORF">BSTOLATCC_MIC16590</name>
</gene>
<reference evidence="1" key="1">
    <citation type="submission" date="2021-09" db="EMBL/GenBank/DDBJ databases">
        <authorList>
            <consortium name="AG Swart"/>
            <person name="Singh M."/>
            <person name="Singh A."/>
            <person name="Seah K."/>
            <person name="Emmerich C."/>
        </authorList>
    </citation>
    <scope>NUCLEOTIDE SEQUENCE</scope>
    <source>
        <strain evidence="1">ATCC30299</strain>
    </source>
</reference>
<name>A0AAU9ITK6_9CILI</name>
<comment type="caution">
    <text evidence="1">The sequence shown here is derived from an EMBL/GenBank/DDBJ whole genome shotgun (WGS) entry which is preliminary data.</text>
</comment>
<protein>
    <submittedName>
        <fullName evidence="1">Uncharacterized protein</fullName>
    </submittedName>
</protein>
<keyword evidence="2" id="KW-1185">Reference proteome</keyword>